<evidence type="ECO:0000313" key="3">
    <source>
        <dbReference type="WBParaSite" id="EEL_0000322201-mRNA-1"/>
    </source>
</evidence>
<proteinExistence type="predicted"/>
<dbReference type="AlphaFoldDB" id="A0A0R3RP11"/>
<keyword evidence="2" id="KW-1185">Reference proteome</keyword>
<evidence type="ECO:0000256" key="1">
    <source>
        <dbReference type="SAM" id="MobiDB-lite"/>
    </source>
</evidence>
<evidence type="ECO:0000313" key="2">
    <source>
        <dbReference type="Proteomes" id="UP000050640"/>
    </source>
</evidence>
<accession>A0A0R3RP11</accession>
<dbReference type="WBParaSite" id="EEL_0000322201-mRNA-1">
    <property type="protein sequence ID" value="EEL_0000322201-mRNA-1"/>
    <property type="gene ID" value="EEL_0000322201"/>
</dbReference>
<protein>
    <submittedName>
        <fullName evidence="3">SCHIP-1 domain-containing protein</fullName>
    </submittedName>
</protein>
<dbReference type="Proteomes" id="UP000050640">
    <property type="component" value="Unplaced"/>
</dbReference>
<feature type="region of interest" description="Disordered" evidence="1">
    <location>
        <begin position="1"/>
        <end position="35"/>
    </location>
</feature>
<organism evidence="2 3">
    <name type="scientific">Elaeophora elaphi</name>
    <dbReference type="NCBI Taxonomy" id="1147741"/>
    <lineage>
        <taxon>Eukaryota</taxon>
        <taxon>Metazoa</taxon>
        <taxon>Ecdysozoa</taxon>
        <taxon>Nematoda</taxon>
        <taxon>Chromadorea</taxon>
        <taxon>Rhabditida</taxon>
        <taxon>Spirurina</taxon>
        <taxon>Spiruromorpha</taxon>
        <taxon>Filarioidea</taxon>
        <taxon>Onchocercidae</taxon>
        <taxon>Elaeophora</taxon>
    </lineage>
</organism>
<dbReference type="STRING" id="1147741.A0A0R3RP11"/>
<name>A0A0R3RP11_9BILA</name>
<reference evidence="3" key="1">
    <citation type="submission" date="2017-02" db="UniProtKB">
        <authorList>
            <consortium name="WormBaseParasite"/>
        </authorList>
    </citation>
    <scope>IDENTIFICATION</scope>
</reference>
<sequence>DQQPLRNNEVLAENDPEDTVSKRNISSFERGNDFDESSENSIARLLWNGMPEIENDLDDNLTREITDETTAANGSISSLDIDYSMQSDNITSVILDDSTYNELPTLWINRTYQVSFRTTNTLRDISTRKIYIYIYIYIYTFEEYLRTPSYR</sequence>